<organism evidence="1 2">
    <name type="scientific">Paramuricea clavata</name>
    <name type="common">Red gorgonian</name>
    <name type="synonym">Violescent sea-whip</name>
    <dbReference type="NCBI Taxonomy" id="317549"/>
    <lineage>
        <taxon>Eukaryota</taxon>
        <taxon>Metazoa</taxon>
        <taxon>Cnidaria</taxon>
        <taxon>Anthozoa</taxon>
        <taxon>Octocorallia</taxon>
        <taxon>Malacalcyonacea</taxon>
        <taxon>Plexauridae</taxon>
        <taxon>Paramuricea</taxon>
    </lineage>
</organism>
<gene>
    <name evidence="1" type="ORF">PACLA_8A027662</name>
</gene>
<dbReference type="AlphaFoldDB" id="A0A6S7IZX7"/>
<dbReference type="OrthoDB" id="6149706at2759"/>
<dbReference type="Proteomes" id="UP001152795">
    <property type="component" value="Unassembled WGS sequence"/>
</dbReference>
<reference evidence="1" key="1">
    <citation type="submission" date="2020-04" db="EMBL/GenBank/DDBJ databases">
        <authorList>
            <person name="Alioto T."/>
            <person name="Alioto T."/>
            <person name="Gomez Garrido J."/>
        </authorList>
    </citation>
    <scope>NUCLEOTIDE SEQUENCE</scope>
    <source>
        <strain evidence="1">A484AB</strain>
    </source>
</reference>
<evidence type="ECO:0000313" key="2">
    <source>
        <dbReference type="Proteomes" id="UP001152795"/>
    </source>
</evidence>
<accession>A0A6S7IZX7</accession>
<protein>
    <submittedName>
        <fullName evidence="1">Uncharacterized protein</fullName>
    </submittedName>
</protein>
<name>A0A6S7IZX7_PARCT</name>
<sequence>MDEHYTYFNKPQMLRLLEEMHVMCTKSKENYSCYQPPLFNIDLDHVVPDELLLCVTDILTGNLVLECIDGDKEEDIDYPRGSVCGFHLQKLIETVRSCGVSFDVWEKRDADGKSSGQHDRTSLMGSDKKHLLAELLKR</sequence>
<dbReference type="EMBL" id="CACRXK020011960">
    <property type="protein sequence ID" value="CAB4022409.1"/>
    <property type="molecule type" value="Genomic_DNA"/>
</dbReference>
<keyword evidence="2" id="KW-1185">Reference proteome</keyword>
<proteinExistence type="predicted"/>
<comment type="caution">
    <text evidence="1">The sequence shown here is derived from an EMBL/GenBank/DDBJ whole genome shotgun (WGS) entry which is preliminary data.</text>
</comment>
<evidence type="ECO:0000313" key="1">
    <source>
        <dbReference type="EMBL" id="CAB4022409.1"/>
    </source>
</evidence>